<evidence type="ECO:0000313" key="1">
    <source>
        <dbReference type="EMBL" id="SDB08953.1"/>
    </source>
</evidence>
<dbReference type="RefSeq" id="WP_092116762.1">
    <property type="nucleotide sequence ID" value="NZ_FMXO01000002.1"/>
</dbReference>
<evidence type="ECO:0000313" key="2">
    <source>
        <dbReference type="Proteomes" id="UP000198771"/>
    </source>
</evidence>
<dbReference type="Pfam" id="PF07927">
    <property type="entry name" value="HicA_toxin"/>
    <property type="match status" value="1"/>
</dbReference>
<dbReference type="AlphaFoldDB" id="A0A1G6ALE8"/>
<gene>
    <name evidence="1" type="ORF">SAMN05660653_00438</name>
</gene>
<dbReference type="EMBL" id="FMXO01000002">
    <property type="protein sequence ID" value="SDB08953.1"/>
    <property type="molecule type" value="Genomic_DNA"/>
</dbReference>
<name>A0A1G6ALE8_9BACT</name>
<sequence length="84" mass="9582">MNSKHRKTLEAIRADPVNGNIDWSRIEALLAALGCRIVEGAGSSVTFEREGHRATFHRPHPGREALRYRIKAVREYLDRLEVES</sequence>
<dbReference type="STRING" id="617002.SAMN05660653_00438"/>
<dbReference type="GO" id="GO:0003729">
    <property type="term" value="F:mRNA binding"/>
    <property type="evidence" value="ECO:0007669"/>
    <property type="project" value="InterPro"/>
</dbReference>
<reference evidence="1 2" key="1">
    <citation type="submission" date="2016-10" db="EMBL/GenBank/DDBJ databases">
        <authorList>
            <person name="de Groot N.N."/>
        </authorList>
    </citation>
    <scope>NUCLEOTIDE SEQUENCE [LARGE SCALE GENOMIC DNA]</scope>
    <source>
        <strain evidence="1 2">ASO4-2</strain>
    </source>
</reference>
<keyword evidence="2" id="KW-1185">Reference proteome</keyword>
<organism evidence="1 2">
    <name type="scientific">Desulfonatronum thiosulfatophilum</name>
    <dbReference type="NCBI Taxonomy" id="617002"/>
    <lineage>
        <taxon>Bacteria</taxon>
        <taxon>Pseudomonadati</taxon>
        <taxon>Thermodesulfobacteriota</taxon>
        <taxon>Desulfovibrionia</taxon>
        <taxon>Desulfovibrionales</taxon>
        <taxon>Desulfonatronaceae</taxon>
        <taxon>Desulfonatronum</taxon>
    </lineage>
</organism>
<protein>
    <submittedName>
        <fullName evidence="1">HicA toxin of toxin-antitoxin</fullName>
    </submittedName>
</protein>
<dbReference type="OrthoDB" id="73001at2"/>
<dbReference type="Proteomes" id="UP000198771">
    <property type="component" value="Unassembled WGS sequence"/>
</dbReference>
<proteinExistence type="predicted"/>
<dbReference type="InterPro" id="IPR012933">
    <property type="entry name" value="HicA_mRNA_interferase"/>
</dbReference>
<accession>A0A1G6ALE8</accession>